<comment type="caution">
    <text evidence="1">The sequence shown here is derived from an EMBL/GenBank/DDBJ whole genome shotgun (WGS) entry which is preliminary data.</text>
</comment>
<evidence type="ECO:0000313" key="1">
    <source>
        <dbReference type="EMBL" id="EAU41948.1"/>
    </source>
</evidence>
<reference evidence="1 2" key="1">
    <citation type="journal article" date="2010" name="J. Bacteriol.">
        <title>Genome sequence of Fulvimarina pelagi HTCC2506T, a Mn(II)-oxidizing alphaproteobacterium possessing an aerobic anoxygenic photosynthetic gene cluster and Xanthorhodopsin.</title>
        <authorList>
            <person name="Kang I."/>
            <person name="Oh H.M."/>
            <person name="Lim S.I."/>
            <person name="Ferriera S."/>
            <person name="Giovannoni S.J."/>
            <person name="Cho J.C."/>
        </authorList>
    </citation>
    <scope>NUCLEOTIDE SEQUENCE [LARGE SCALE GENOMIC DNA]</scope>
    <source>
        <strain evidence="1 2">HTCC2506</strain>
    </source>
</reference>
<gene>
    <name evidence="1" type="ORF">FP2506_15984</name>
</gene>
<sequence length="66" mass="7289">MQVRQDMNDSDRVQLPIDPDRQAFLRELVDDIQYAELPSVAYAARTDGVAMATGPALDKVVGQDVI</sequence>
<dbReference type="EMBL" id="AATP01000002">
    <property type="protein sequence ID" value="EAU41948.1"/>
    <property type="molecule type" value="Genomic_DNA"/>
</dbReference>
<organism evidence="1 2">
    <name type="scientific">Fulvimarina pelagi HTCC2506</name>
    <dbReference type="NCBI Taxonomy" id="314231"/>
    <lineage>
        <taxon>Bacteria</taxon>
        <taxon>Pseudomonadati</taxon>
        <taxon>Pseudomonadota</taxon>
        <taxon>Alphaproteobacteria</taxon>
        <taxon>Hyphomicrobiales</taxon>
        <taxon>Aurantimonadaceae</taxon>
        <taxon>Fulvimarina</taxon>
    </lineage>
</organism>
<proteinExistence type="predicted"/>
<dbReference type="Proteomes" id="UP000004310">
    <property type="component" value="Unassembled WGS sequence"/>
</dbReference>
<accession>Q0G383</accession>
<protein>
    <submittedName>
        <fullName evidence="1">Uncharacterized protein</fullName>
    </submittedName>
</protein>
<name>Q0G383_9HYPH</name>
<keyword evidence="2" id="KW-1185">Reference proteome</keyword>
<evidence type="ECO:0000313" key="2">
    <source>
        <dbReference type="Proteomes" id="UP000004310"/>
    </source>
</evidence>
<dbReference type="HOGENOM" id="CLU_2824868_0_0_5"/>
<dbReference type="AlphaFoldDB" id="Q0G383"/>